<dbReference type="InterPro" id="IPR036010">
    <property type="entry name" value="2Fe-2S_ferredoxin-like_sf"/>
</dbReference>
<gene>
    <name evidence="4" type="ORF">CN613_15350</name>
    <name evidence="5" type="ORF">COF81_26235</name>
    <name evidence="3" type="ORF">FOS08_22660</name>
</gene>
<evidence type="ECO:0000259" key="2">
    <source>
        <dbReference type="PROSITE" id="PS51085"/>
    </source>
</evidence>
<accession>A0A2C0V5Z9</accession>
<evidence type="ECO:0000313" key="7">
    <source>
        <dbReference type="Proteomes" id="UP000221918"/>
    </source>
</evidence>
<evidence type="ECO:0000313" key="6">
    <source>
        <dbReference type="Proteomes" id="UP000219775"/>
    </source>
</evidence>
<dbReference type="RefSeq" id="WP_018765670.1">
    <property type="nucleotide sequence ID" value="NZ_CM000744.1"/>
</dbReference>
<dbReference type="EMBL" id="NUDP01000055">
    <property type="protein sequence ID" value="PEM68321.1"/>
    <property type="molecule type" value="Genomic_DNA"/>
</dbReference>
<reference evidence="6 7" key="1">
    <citation type="submission" date="2017-09" db="EMBL/GenBank/DDBJ databases">
        <title>Large-scale bioinformatics analysis of Bacillus genomes uncovers conserved roles of natural products in bacterial physiology.</title>
        <authorList>
            <consortium name="Agbiome Team Llc"/>
            <person name="Bleich R.M."/>
            <person name="Grubbs K.J."/>
            <person name="Santa Maria K.C."/>
            <person name="Allen S.E."/>
            <person name="Farag S."/>
            <person name="Shank E.A."/>
            <person name="Bowers A."/>
        </authorList>
    </citation>
    <scope>NUCLEOTIDE SEQUENCE [LARGE SCALE GENOMIC DNA]</scope>
    <source>
        <strain evidence="4 6">AFS009893</strain>
        <strain evidence="5 7">AFS037265</strain>
    </source>
</reference>
<dbReference type="Pfam" id="PF13510">
    <property type="entry name" value="Fer2_4"/>
    <property type="match status" value="1"/>
</dbReference>
<sequence length="110" mass="12635">MNRILHHPILGNLDDRKRISFQFNDKEYEAYENETIAAALLANGIRTLRVHEDSGTPRGIYCNIGHCSECRVTVNNQMNVRACLTVVENEMVVESGKQHPNIIRKMVEKR</sequence>
<dbReference type="SUPFAM" id="SSF54292">
    <property type="entry name" value="2Fe-2S ferredoxin-like"/>
    <property type="match status" value="1"/>
</dbReference>
<evidence type="ECO:0000256" key="1">
    <source>
        <dbReference type="ARBA" id="ARBA00023002"/>
    </source>
</evidence>
<dbReference type="GO" id="GO:0051536">
    <property type="term" value="F:iron-sulfur cluster binding"/>
    <property type="evidence" value="ECO:0007669"/>
    <property type="project" value="InterPro"/>
</dbReference>
<dbReference type="PROSITE" id="PS51085">
    <property type="entry name" value="2FE2S_FER_2"/>
    <property type="match status" value="1"/>
</dbReference>
<dbReference type="Proteomes" id="UP000221918">
    <property type="component" value="Unassembled WGS sequence"/>
</dbReference>
<organism evidence="4 6">
    <name type="scientific">Bacillus pseudomycoides</name>
    <dbReference type="NCBI Taxonomy" id="64104"/>
    <lineage>
        <taxon>Bacteria</taxon>
        <taxon>Bacillati</taxon>
        <taxon>Bacillota</taxon>
        <taxon>Bacilli</taxon>
        <taxon>Bacillales</taxon>
        <taxon>Bacillaceae</taxon>
        <taxon>Bacillus</taxon>
        <taxon>Bacillus cereus group</taxon>
    </lineage>
</organism>
<name>A0A2B5GXC1_9BACI</name>
<dbReference type="EMBL" id="NUTL01000151">
    <property type="protein sequence ID" value="PHE88264.1"/>
    <property type="molecule type" value="Genomic_DNA"/>
</dbReference>
<dbReference type="Proteomes" id="UP000219775">
    <property type="component" value="Unassembled WGS sequence"/>
</dbReference>
<evidence type="ECO:0000313" key="5">
    <source>
        <dbReference type="EMBL" id="PHE88264.1"/>
    </source>
</evidence>
<accession>A0A2B5GXC1</accession>
<keyword evidence="1" id="KW-0560">Oxidoreductase</keyword>
<feature type="domain" description="2Fe-2S ferredoxin-type" evidence="2">
    <location>
        <begin position="17"/>
        <end position="99"/>
    </location>
</feature>
<comment type="caution">
    <text evidence="4">The sequence shown here is derived from an EMBL/GenBank/DDBJ whole genome shotgun (WGS) entry which is preliminary data.</text>
</comment>
<dbReference type="EMBL" id="VLYX01000035">
    <property type="protein sequence ID" value="MDR4328609.1"/>
    <property type="molecule type" value="Genomic_DNA"/>
</dbReference>
<reference evidence="3" key="2">
    <citation type="submission" date="2019-07" db="EMBL/GenBank/DDBJ databases">
        <title>Phylogenomic Reclassification of ATCC Bacillus Strains and Various Taxa within the Genus Bacillus.</title>
        <authorList>
            <person name="Riojas M.A."/>
            <person name="Frank A.M."/>
            <person name="Fenn S.L."/>
            <person name="King S.P."/>
            <person name="Brower S.M."/>
            <person name="Hazbon M.H."/>
        </authorList>
    </citation>
    <scope>NUCLEOTIDE SEQUENCE</scope>
    <source>
        <strain evidence="3">NR-12239</strain>
    </source>
</reference>
<dbReference type="Gene3D" id="3.10.20.440">
    <property type="entry name" value="2Fe-2S iron-sulphur cluster binding domain, sarcosine oxidase, alpha subunit, N-terminal domain"/>
    <property type="match status" value="1"/>
</dbReference>
<dbReference type="Proteomes" id="UP001248134">
    <property type="component" value="Unassembled WGS sequence"/>
</dbReference>
<dbReference type="AlphaFoldDB" id="A0A2B5GXC1"/>
<proteinExistence type="predicted"/>
<dbReference type="InterPro" id="IPR001041">
    <property type="entry name" value="2Fe-2S_ferredoxin-type"/>
</dbReference>
<evidence type="ECO:0000313" key="3">
    <source>
        <dbReference type="EMBL" id="MDR4328609.1"/>
    </source>
</evidence>
<dbReference type="GO" id="GO:0016491">
    <property type="term" value="F:oxidoreductase activity"/>
    <property type="evidence" value="ECO:0007669"/>
    <property type="project" value="UniProtKB-KW"/>
</dbReference>
<protein>
    <submittedName>
        <fullName evidence="4">(2Fe-2S)-binding protein</fullName>
    </submittedName>
</protein>
<dbReference type="InterPro" id="IPR042204">
    <property type="entry name" value="2Fe-2S-bd_N"/>
</dbReference>
<dbReference type="CDD" id="cd00207">
    <property type="entry name" value="fer2"/>
    <property type="match status" value="1"/>
</dbReference>
<evidence type="ECO:0000313" key="4">
    <source>
        <dbReference type="EMBL" id="PEM68321.1"/>
    </source>
</evidence>